<gene>
    <name evidence="3" type="ORF">ODALV1_LOCUS21020</name>
</gene>
<keyword evidence="2" id="KW-0812">Transmembrane</keyword>
<evidence type="ECO:0000313" key="3">
    <source>
        <dbReference type="EMBL" id="CAL8125565.1"/>
    </source>
</evidence>
<evidence type="ECO:0000256" key="2">
    <source>
        <dbReference type="SAM" id="Phobius"/>
    </source>
</evidence>
<keyword evidence="4" id="KW-1185">Reference proteome</keyword>
<comment type="caution">
    <text evidence="3">The sequence shown here is derived from an EMBL/GenBank/DDBJ whole genome shotgun (WGS) entry which is preliminary data.</text>
</comment>
<feature type="region of interest" description="Disordered" evidence="1">
    <location>
        <begin position="133"/>
        <end position="160"/>
    </location>
</feature>
<keyword evidence="2" id="KW-0472">Membrane</keyword>
<accession>A0ABP1RFL4</accession>
<evidence type="ECO:0000313" key="4">
    <source>
        <dbReference type="Proteomes" id="UP001642540"/>
    </source>
</evidence>
<dbReference type="EMBL" id="CAXLJM020000069">
    <property type="protein sequence ID" value="CAL8125565.1"/>
    <property type="molecule type" value="Genomic_DNA"/>
</dbReference>
<sequence length="392" mass="44619">MERLKGLLKRRSAEIRTAANDFSEMEVVSDPENTAEIQANRMNNVIINAINPIDGSDDTYPLMMEKIETLTMEKYSLEERLGDLTSQLEAKTQENLDLKSRCDDLLQSLELEKSRFRWQQKFYEKRIQQLQGIPTSSSSNSMMDTVDNNDSSNPETEQNGLRCSQSMEDILGSNAFYEDTIKALVIVQENQSTEMRNLRKYYEDKLKNLSLEHEHDVSEIIEAQHHEVQKLIGENEGLIRDLLTGCEGLFDDLKSEYTVEASLNTELKTKSGTNILAQFHELPPLIKGITIAGITVISVATAGWASWGFIIWVWPRLIAFAEVLAANPETFYYLLAFLNSVPFQNFTRAWEEGKSLGECLKAFANTEFLSSALRMAPDLFTQFKKFPRPIAN</sequence>
<proteinExistence type="predicted"/>
<evidence type="ECO:0000256" key="1">
    <source>
        <dbReference type="SAM" id="MobiDB-lite"/>
    </source>
</evidence>
<reference evidence="3 4" key="1">
    <citation type="submission" date="2024-08" db="EMBL/GenBank/DDBJ databases">
        <authorList>
            <person name="Cucini C."/>
            <person name="Frati F."/>
        </authorList>
    </citation>
    <scope>NUCLEOTIDE SEQUENCE [LARGE SCALE GENOMIC DNA]</scope>
</reference>
<organism evidence="3 4">
    <name type="scientific">Orchesella dallaii</name>
    <dbReference type="NCBI Taxonomy" id="48710"/>
    <lineage>
        <taxon>Eukaryota</taxon>
        <taxon>Metazoa</taxon>
        <taxon>Ecdysozoa</taxon>
        <taxon>Arthropoda</taxon>
        <taxon>Hexapoda</taxon>
        <taxon>Collembola</taxon>
        <taxon>Entomobryomorpha</taxon>
        <taxon>Entomobryoidea</taxon>
        <taxon>Orchesellidae</taxon>
        <taxon>Orchesellinae</taxon>
        <taxon>Orchesella</taxon>
    </lineage>
</organism>
<dbReference type="Proteomes" id="UP001642540">
    <property type="component" value="Unassembled WGS sequence"/>
</dbReference>
<name>A0ABP1RFL4_9HEXA</name>
<feature type="transmembrane region" description="Helical" evidence="2">
    <location>
        <begin position="289"/>
        <end position="314"/>
    </location>
</feature>
<keyword evidence="2" id="KW-1133">Transmembrane helix</keyword>
<protein>
    <submittedName>
        <fullName evidence="3">Uncharacterized protein</fullName>
    </submittedName>
</protein>